<sequence>MCYFLTAKKVYFICIHHINNLALLCSTKQDTIMQCRYIRISSGTQNTIRQEKQKSNEKVYIDVISGAVAFNERPQASELVKDIEAGLVTTLNVESIDRIGRDAYNIQTVINYLNSKGVNLKVDNLGIESFVNGKPNPIFKMITDVLANVSELTRNNIKEAQAQGIKIAVAQGKFKGRVKGSGASDSEVLEKYKVVVKTLNNHSDLSLRKVASISNVSLATVQKVKRILDNQ</sequence>
<accession>A0A1M6XM66</accession>
<dbReference type="EMBL" id="FRBT01000001">
    <property type="protein sequence ID" value="SHL07064.1"/>
    <property type="molecule type" value="Genomic_DNA"/>
</dbReference>
<name>A0A1M6XM66_9FLAO</name>
<dbReference type="Proteomes" id="UP000184028">
    <property type="component" value="Unassembled WGS sequence"/>
</dbReference>
<protein>
    <submittedName>
        <fullName evidence="2">Site-specific DNA recombinase</fullName>
    </submittedName>
</protein>
<dbReference type="SMART" id="SM00857">
    <property type="entry name" value="Resolvase"/>
    <property type="match status" value="1"/>
</dbReference>
<organism evidence="2 3">
    <name type="scientific">Flavobacterium chilense</name>
    <dbReference type="NCBI Taxonomy" id="946677"/>
    <lineage>
        <taxon>Bacteria</taxon>
        <taxon>Pseudomonadati</taxon>
        <taxon>Bacteroidota</taxon>
        <taxon>Flavobacteriia</taxon>
        <taxon>Flavobacteriales</taxon>
        <taxon>Flavobacteriaceae</taxon>
        <taxon>Flavobacterium</taxon>
    </lineage>
</organism>
<feature type="domain" description="Resolvase/invertase-type recombinase catalytic" evidence="1">
    <location>
        <begin position="33"/>
        <end position="172"/>
    </location>
</feature>
<keyword evidence="3" id="KW-1185">Reference proteome</keyword>
<dbReference type="InterPro" id="IPR050639">
    <property type="entry name" value="SSR_resolvase"/>
</dbReference>
<dbReference type="CDD" id="cd03768">
    <property type="entry name" value="SR_ResInv"/>
    <property type="match status" value="1"/>
</dbReference>
<dbReference type="InterPro" id="IPR006119">
    <property type="entry name" value="Resolv_N"/>
</dbReference>
<dbReference type="InterPro" id="IPR036162">
    <property type="entry name" value="Resolvase-like_N_sf"/>
</dbReference>
<gene>
    <name evidence="2" type="ORF">SAMN05444484_101195</name>
</gene>
<dbReference type="AlphaFoldDB" id="A0A1M6XM66"/>
<dbReference type="Pfam" id="PF00239">
    <property type="entry name" value="Resolvase"/>
    <property type="match status" value="1"/>
</dbReference>
<dbReference type="PROSITE" id="PS51736">
    <property type="entry name" value="RECOMBINASES_3"/>
    <property type="match status" value="1"/>
</dbReference>
<dbReference type="PANTHER" id="PTHR30461:SF25">
    <property type="entry name" value="RESOLVASE-RELATED"/>
    <property type="match status" value="1"/>
</dbReference>
<dbReference type="GO" id="GO:0003677">
    <property type="term" value="F:DNA binding"/>
    <property type="evidence" value="ECO:0007669"/>
    <property type="project" value="InterPro"/>
</dbReference>
<evidence type="ECO:0000313" key="3">
    <source>
        <dbReference type="Proteomes" id="UP000184028"/>
    </source>
</evidence>
<evidence type="ECO:0000313" key="2">
    <source>
        <dbReference type="EMBL" id="SHL07064.1"/>
    </source>
</evidence>
<reference evidence="3" key="1">
    <citation type="submission" date="2016-11" db="EMBL/GenBank/DDBJ databases">
        <authorList>
            <person name="Varghese N."/>
            <person name="Submissions S."/>
        </authorList>
    </citation>
    <scope>NUCLEOTIDE SEQUENCE [LARGE SCALE GENOMIC DNA]</scope>
    <source>
        <strain evidence="3">DSM 24724</strain>
    </source>
</reference>
<dbReference type="SUPFAM" id="SSF53041">
    <property type="entry name" value="Resolvase-like"/>
    <property type="match status" value="1"/>
</dbReference>
<dbReference type="GO" id="GO:0000150">
    <property type="term" value="F:DNA strand exchange activity"/>
    <property type="evidence" value="ECO:0007669"/>
    <property type="project" value="InterPro"/>
</dbReference>
<dbReference type="Gene3D" id="3.40.50.1390">
    <property type="entry name" value="Resolvase, N-terminal catalytic domain"/>
    <property type="match status" value="1"/>
</dbReference>
<evidence type="ECO:0000259" key="1">
    <source>
        <dbReference type="PROSITE" id="PS51736"/>
    </source>
</evidence>
<proteinExistence type="predicted"/>
<dbReference type="PANTHER" id="PTHR30461">
    <property type="entry name" value="DNA-INVERTASE FROM LAMBDOID PROPHAGE"/>
    <property type="match status" value="1"/>
</dbReference>